<evidence type="ECO:0000313" key="3">
    <source>
        <dbReference type="Proteomes" id="UP000762676"/>
    </source>
</evidence>
<feature type="compositionally biased region" description="Gly residues" evidence="1">
    <location>
        <begin position="40"/>
        <end position="54"/>
    </location>
</feature>
<feature type="compositionally biased region" description="Basic and acidic residues" evidence="1">
    <location>
        <begin position="29"/>
        <end position="39"/>
    </location>
</feature>
<comment type="caution">
    <text evidence="2">The sequence shown here is derived from an EMBL/GenBank/DDBJ whole genome shotgun (WGS) entry which is preliminary data.</text>
</comment>
<evidence type="ECO:0000313" key="2">
    <source>
        <dbReference type="EMBL" id="GFR66777.1"/>
    </source>
</evidence>
<gene>
    <name evidence="2" type="ORF">ElyMa_000235900</name>
</gene>
<name>A0AAV4F0M8_9GAST</name>
<protein>
    <submittedName>
        <fullName evidence="2">Uncharacterized protein</fullName>
    </submittedName>
</protein>
<evidence type="ECO:0000256" key="1">
    <source>
        <dbReference type="SAM" id="MobiDB-lite"/>
    </source>
</evidence>
<organism evidence="2 3">
    <name type="scientific">Elysia marginata</name>
    <dbReference type="NCBI Taxonomy" id="1093978"/>
    <lineage>
        <taxon>Eukaryota</taxon>
        <taxon>Metazoa</taxon>
        <taxon>Spiralia</taxon>
        <taxon>Lophotrochozoa</taxon>
        <taxon>Mollusca</taxon>
        <taxon>Gastropoda</taxon>
        <taxon>Heterobranchia</taxon>
        <taxon>Euthyneura</taxon>
        <taxon>Panpulmonata</taxon>
        <taxon>Sacoglossa</taxon>
        <taxon>Placobranchoidea</taxon>
        <taxon>Plakobranchidae</taxon>
        <taxon>Elysia</taxon>
    </lineage>
</organism>
<sequence length="101" mass="11137">MDTYGDQHLRRIPDQCPYPHCLIPPGQEPSREAEKRETAGKGGGGCWRGAGRGGDVPPALRPARQKFFDTLHMESMLSKSTSGFVPYLSNVWSFLVSLVFG</sequence>
<reference evidence="2 3" key="1">
    <citation type="journal article" date="2021" name="Elife">
        <title>Chloroplast acquisition without the gene transfer in kleptoplastic sea slugs, Plakobranchus ocellatus.</title>
        <authorList>
            <person name="Maeda T."/>
            <person name="Takahashi S."/>
            <person name="Yoshida T."/>
            <person name="Shimamura S."/>
            <person name="Takaki Y."/>
            <person name="Nagai Y."/>
            <person name="Toyoda A."/>
            <person name="Suzuki Y."/>
            <person name="Arimoto A."/>
            <person name="Ishii H."/>
            <person name="Satoh N."/>
            <person name="Nishiyama T."/>
            <person name="Hasebe M."/>
            <person name="Maruyama T."/>
            <person name="Minagawa J."/>
            <person name="Obokata J."/>
            <person name="Shigenobu S."/>
        </authorList>
    </citation>
    <scope>NUCLEOTIDE SEQUENCE [LARGE SCALE GENOMIC DNA]</scope>
</reference>
<dbReference type="EMBL" id="BMAT01000463">
    <property type="protein sequence ID" value="GFR66777.1"/>
    <property type="molecule type" value="Genomic_DNA"/>
</dbReference>
<feature type="region of interest" description="Disordered" evidence="1">
    <location>
        <begin position="23"/>
        <end position="59"/>
    </location>
</feature>
<keyword evidence="3" id="KW-1185">Reference proteome</keyword>
<dbReference type="AlphaFoldDB" id="A0AAV4F0M8"/>
<accession>A0AAV4F0M8</accession>
<dbReference type="Proteomes" id="UP000762676">
    <property type="component" value="Unassembled WGS sequence"/>
</dbReference>
<proteinExistence type="predicted"/>